<gene>
    <name evidence="1" type="ORF">Tdes44962_MAKER05957</name>
</gene>
<dbReference type="Proteomes" id="UP001138500">
    <property type="component" value="Unassembled WGS sequence"/>
</dbReference>
<keyword evidence="2" id="KW-1185">Reference proteome</keyword>
<name>A0A9W7SIP1_9PEZI</name>
<organism evidence="1 2">
    <name type="scientific">Teratosphaeria destructans</name>
    <dbReference type="NCBI Taxonomy" id="418781"/>
    <lineage>
        <taxon>Eukaryota</taxon>
        <taxon>Fungi</taxon>
        <taxon>Dikarya</taxon>
        <taxon>Ascomycota</taxon>
        <taxon>Pezizomycotina</taxon>
        <taxon>Dothideomycetes</taxon>
        <taxon>Dothideomycetidae</taxon>
        <taxon>Mycosphaerellales</taxon>
        <taxon>Teratosphaeriaceae</taxon>
        <taxon>Teratosphaeria</taxon>
    </lineage>
</organism>
<protein>
    <submittedName>
        <fullName evidence="1">Uncharacterized protein</fullName>
    </submittedName>
</protein>
<accession>A0A9W7SIP1</accession>
<dbReference type="EMBL" id="RIBY02002500">
    <property type="protein sequence ID" value="KAH9810930.1"/>
    <property type="molecule type" value="Genomic_DNA"/>
</dbReference>
<reference evidence="1 2" key="1">
    <citation type="journal article" date="2018" name="IMA Fungus">
        <title>IMA Genome-F 10: Nine draft genome sequences of Claviceps purpurea s.lat., including C. arundinis, C. humidiphila, and C. cf. spartinae, pseudomolecules for the pitch canker pathogen Fusarium circinatum, draft genome of Davidsoniella eucalypti, Grosmannia galeiformis, Quambalaria eucalypti, and Teratosphaeria destructans.</title>
        <authorList>
            <person name="Wingfield B.D."/>
            <person name="Liu M."/>
            <person name="Nguyen H.D."/>
            <person name="Lane F.A."/>
            <person name="Morgan S.W."/>
            <person name="De Vos L."/>
            <person name="Wilken P.M."/>
            <person name="Duong T.A."/>
            <person name="Aylward J."/>
            <person name="Coetzee M.P."/>
            <person name="Dadej K."/>
            <person name="De Beer Z.W."/>
            <person name="Findlay W."/>
            <person name="Havenga M."/>
            <person name="Kolarik M."/>
            <person name="Menzies J.G."/>
            <person name="Naidoo K."/>
            <person name="Pochopski O."/>
            <person name="Shoukouhi P."/>
            <person name="Santana Q.C."/>
            <person name="Seifert K.A."/>
            <person name="Soal N."/>
            <person name="Steenkamp E.T."/>
            <person name="Tatham C.T."/>
            <person name="van der Nest M.A."/>
            <person name="Wingfield M.J."/>
        </authorList>
    </citation>
    <scope>NUCLEOTIDE SEQUENCE [LARGE SCALE GENOMIC DNA]</scope>
    <source>
        <strain evidence="1">CMW44962</strain>
    </source>
</reference>
<proteinExistence type="predicted"/>
<dbReference type="AlphaFoldDB" id="A0A9W7SIP1"/>
<reference evidence="1 2" key="2">
    <citation type="journal article" date="2021" name="Curr. Genet.">
        <title>Genetic response to nitrogen starvation in the aggressive Eucalyptus foliar pathogen Teratosphaeria destructans.</title>
        <authorList>
            <person name="Havenga M."/>
            <person name="Wingfield B.D."/>
            <person name="Wingfield M.J."/>
            <person name="Dreyer L.L."/>
            <person name="Roets F."/>
            <person name="Aylward J."/>
        </authorList>
    </citation>
    <scope>NUCLEOTIDE SEQUENCE [LARGE SCALE GENOMIC DNA]</scope>
    <source>
        <strain evidence="1">CMW44962</strain>
    </source>
</reference>
<comment type="caution">
    <text evidence="1">The sequence shown here is derived from an EMBL/GenBank/DDBJ whole genome shotgun (WGS) entry which is preliminary data.</text>
</comment>
<evidence type="ECO:0000313" key="1">
    <source>
        <dbReference type="EMBL" id="KAH9810930.1"/>
    </source>
</evidence>
<sequence length="77" mass="8389">MLSVPQVLMMSARDVWTTAQVEVEKPETSTIVVSSEKTLSEEERPWTEGFRSRAKLAMDGSGQSVLFPDCKAAGAKA</sequence>
<evidence type="ECO:0000313" key="2">
    <source>
        <dbReference type="Proteomes" id="UP001138500"/>
    </source>
</evidence>